<dbReference type="InterPro" id="IPR002575">
    <property type="entry name" value="Aminoglycoside_PTrfase"/>
</dbReference>
<dbReference type="SUPFAM" id="SSF56112">
    <property type="entry name" value="Protein kinase-like (PK-like)"/>
    <property type="match status" value="1"/>
</dbReference>
<evidence type="ECO:0000259" key="1">
    <source>
        <dbReference type="Pfam" id="PF01636"/>
    </source>
</evidence>
<dbReference type="EMBL" id="CAJNOU010003715">
    <property type="protein sequence ID" value="CAF1405875.1"/>
    <property type="molecule type" value="Genomic_DNA"/>
</dbReference>
<dbReference type="Gene3D" id="3.30.200.20">
    <property type="entry name" value="Phosphorylase Kinase, domain 1"/>
    <property type="match status" value="1"/>
</dbReference>
<name>A0A815LE75_9BILA</name>
<sequence>MSSAPKELKRHGPTKGMSFTRQQAEILFKRYLNKKLSWFESIDEGLNNLLFFIECENDQEKYVLKICGNAWENIKTESEVIAMTLVTKYTNIPIPKVLAYSSTKDNEFGVEWIIMTRTQGKPLRTSSDEDDIWSKLSIEEKKSIINKLVEYVTELHCRIPSSNKIGNYRLDGQIVHDNERMGPWKNYREYFYDHLKQKIDTLNKEKLFDPIREDVMKSIEEFQTFQLPSFDDLPNVFTHNDLGLQNLTVTDNHEIKGIIDWEWAGSYPICEEYFRSYKPIVYDQQLTNYLYDQLEQHNIPTPRTIPRFSLLQKLYDLLQAIVPWYLTDLDNPEHPIVEKELFKHRDKVKKLVQQIREELK</sequence>
<feature type="domain" description="Aminoglycoside phosphotransferase" evidence="1">
    <location>
        <begin position="40"/>
        <end position="282"/>
    </location>
</feature>
<dbReference type="Proteomes" id="UP000663889">
    <property type="component" value="Unassembled WGS sequence"/>
</dbReference>
<proteinExistence type="predicted"/>
<evidence type="ECO:0000313" key="2">
    <source>
        <dbReference type="EMBL" id="CAF1405875.1"/>
    </source>
</evidence>
<dbReference type="Pfam" id="PF01636">
    <property type="entry name" value="APH"/>
    <property type="match status" value="1"/>
</dbReference>
<dbReference type="EMBL" id="CAJOBE010010172">
    <property type="protein sequence ID" value="CAF4101856.1"/>
    <property type="molecule type" value="Genomic_DNA"/>
</dbReference>
<dbReference type="Gene3D" id="3.90.1200.10">
    <property type="match status" value="1"/>
</dbReference>
<protein>
    <recommendedName>
        <fullName evidence="1">Aminoglycoside phosphotransferase domain-containing protein</fullName>
    </recommendedName>
</protein>
<reference evidence="2" key="1">
    <citation type="submission" date="2021-02" db="EMBL/GenBank/DDBJ databases">
        <authorList>
            <person name="Nowell W R."/>
        </authorList>
    </citation>
    <scope>NUCLEOTIDE SEQUENCE</scope>
</reference>
<gene>
    <name evidence="3" type="ORF">FNK824_LOCUS31432</name>
    <name evidence="2" type="ORF">SEV965_LOCUS31653</name>
</gene>
<dbReference type="AlphaFoldDB" id="A0A815LE75"/>
<comment type="caution">
    <text evidence="2">The sequence shown here is derived from an EMBL/GenBank/DDBJ whole genome shotgun (WGS) entry which is preliminary data.</text>
</comment>
<evidence type="ECO:0000313" key="4">
    <source>
        <dbReference type="Proteomes" id="UP000663889"/>
    </source>
</evidence>
<accession>A0A815LE75</accession>
<dbReference type="Proteomes" id="UP000663874">
    <property type="component" value="Unassembled WGS sequence"/>
</dbReference>
<dbReference type="InterPro" id="IPR011009">
    <property type="entry name" value="Kinase-like_dom_sf"/>
</dbReference>
<dbReference type="PANTHER" id="PTHR21310">
    <property type="entry name" value="AMINOGLYCOSIDE PHOSPHOTRANSFERASE-RELATED-RELATED"/>
    <property type="match status" value="1"/>
</dbReference>
<dbReference type="PANTHER" id="PTHR21310:SF15">
    <property type="entry name" value="AMINOGLYCOSIDE PHOSPHOTRANSFERASE DOMAIN-CONTAINING PROTEIN"/>
    <property type="match status" value="1"/>
</dbReference>
<dbReference type="InterPro" id="IPR051678">
    <property type="entry name" value="AGP_Transferase"/>
</dbReference>
<evidence type="ECO:0000313" key="3">
    <source>
        <dbReference type="EMBL" id="CAF4101856.1"/>
    </source>
</evidence>
<organism evidence="2 4">
    <name type="scientific">Rotaria sordida</name>
    <dbReference type="NCBI Taxonomy" id="392033"/>
    <lineage>
        <taxon>Eukaryota</taxon>
        <taxon>Metazoa</taxon>
        <taxon>Spiralia</taxon>
        <taxon>Gnathifera</taxon>
        <taxon>Rotifera</taxon>
        <taxon>Eurotatoria</taxon>
        <taxon>Bdelloidea</taxon>
        <taxon>Philodinida</taxon>
        <taxon>Philodinidae</taxon>
        <taxon>Rotaria</taxon>
    </lineage>
</organism>